<dbReference type="PANTHER" id="PTHR43071:SF1">
    <property type="entry name" value="2-AMINO-4-HYDROXY-6-HYDROXYMETHYLDIHYDROPTERIDINE PYROPHOSPHOKINASE"/>
    <property type="match status" value="1"/>
</dbReference>
<evidence type="ECO:0000256" key="9">
    <source>
        <dbReference type="ARBA" id="ARBA00022909"/>
    </source>
</evidence>
<evidence type="ECO:0000256" key="1">
    <source>
        <dbReference type="ARBA" id="ARBA00005051"/>
    </source>
</evidence>
<evidence type="ECO:0000256" key="7">
    <source>
        <dbReference type="ARBA" id="ARBA00022777"/>
    </source>
</evidence>
<evidence type="ECO:0000256" key="5">
    <source>
        <dbReference type="ARBA" id="ARBA00022679"/>
    </source>
</evidence>
<evidence type="ECO:0000313" key="15">
    <source>
        <dbReference type="Proteomes" id="UP000439986"/>
    </source>
</evidence>
<dbReference type="GO" id="GO:0046654">
    <property type="term" value="P:tetrahydrofolate biosynthetic process"/>
    <property type="evidence" value="ECO:0007669"/>
    <property type="project" value="UniProtKB-UniPathway"/>
</dbReference>
<sequence>MHTAISAGVGPATLQDDKAPFAFAIAYIGIGANLGDARANVLDALERLQRQPGCTLMTASGLYRTAPIDSSGDDYINAVARIATKLDAEALLQALHAIEQAHGRERPYRNAPRTLDLDLLLYGDAIINSTTLTVPHPRMTERAFVLVPLLEIAPSIHIPGHGPAAQYAAGVADQGIRPI</sequence>
<evidence type="ECO:0000256" key="6">
    <source>
        <dbReference type="ARBA" id="ARBA00022741"/>
    </source>
</evidence>
<comment type="similarity">
    <text evidence="2">Belongs to the HPPK family.</text>
</comment>
<evidence type="ECO:0000256" key="8">
    <source>
        <dbReference type="ARBA" id="ARBA00022840"/>
    </source>
</evidence>
<evidence type="ECO:0000256" key="12">
    <source>
        <dbReference type="ARBA" id="ARBA00033413"/>
    </source>
</evidence>
<reference evidence="14 15" key="1">
    <citation type="submission" date="2019-11" db="EMBL/GenBank/DDBJ databases">
        <title>Novel species isolated from a subtropical stream in China.</title>
        <authorList>
            <person name="Lu H."/>
        </authorList>
    </citation>
    <scope>NUCLEOTIDE SEQUENCE [LARGE SCALE GENOMIC DNA]</scope>
    <source>
        <strain evidence="14 15">FT26W</strain>
    </source>
</reference>
<dbReference type="GO" id="GO:0003848">
    <property type="term" value="F:2-amino-4-hydroxy-6-hydroxymethyldihydropteridine diphosphokinase activity"/>
    <property type="evidence" value="ECO:0007669"/>
    <property type="project" value="UniProtKB-EC"/>
</dbReference>
<dbReference type="InterPro" id="IPR000550">
    <property type="entry name" value="Hppk"/>
</dbReference>
<keyword evidence="8" id="KW-0067">ATP-binding</keyword>
<dbReference type="GO" id="GO:0046656">
    <property type="term" value="P:folic acid biosynthetic process"/>
    <property type="evidence" value="ECO:0007669"/>
    <property type="project" value="UniProtKB-KW"/>
</dbReference>
<protein>
    <recommendedName>
        <fullName evidence="4">2-amino-4-hydroxy-6-hydroxymethyldihydropteridine pyrophosphokinase</fullName>
        <ecNumber evidence="3">2.7.6.3</ecNumber>
    </recommendedName>
    <alternativeName>
        <fullName evidence="11">6-hydroxymethyl-7,8-dihydropterin pyrophosphokinase</fullName>
    </alternativeName>
    <alternativeName>
        <fullName evidence="12">7,8-dihydro-6-hydroxymethylpterin-pyrophosphokinase</fullName>
    </alternativeName>
</protein>
<evidence type="ECO:0000256" key="10">
    <source>
        <dbReference type="ARBA" id="ARBA00029409"/>
    </source>
</evidence>
<comment type="caution">
    <text evidence="14">The sequence shown here is derived from an EMBL/GenBank/DDBJ whole genome shotgun (WGS) entry which is preliminary data.</text>
</comment>
<dbReference type="Gene3D" id="3.30.70.560">
    <property type="entry name" value="7,8-Dihydro-6-hydroxymethylpterin-pyrophosphokinase HPPK"/>
    <property type="match status" value="1"/>
</dbReference>
<keyword evidence="5 14" id="KW-0808">Transferase</keyword>
<organism evidence="14 15">
    <name type="scientific">Duganella aquatilis</name>
    <dbReference type="NCBI Taxonomy" id="2666082"/>
    <lineage>
        <taxon>Bacteria</taxon>
        <taxon>Pseudomonadati</taxon>
        <taxon>Pseudomonadota</taxon>
        <taxon>Betaproteobacteria</taxon>
        <taxon>Burkholderiales</taxon>
        <taxon>Oxalobacteraceae</taxon>
        <taxon>Telluria group</taxon>
        <taxon>Duganella</taxon>
    </lineage>
</organism>
<dbReference type="CDD" id="cd00483">
    <property type="entry name" value="HPPK"/>
    <property type="match status" value="1"/>
</dbReference>
<evidence type="ECO:0000256" key="3">
    <source>
        <dbReference type="ARBA" id="ARBA00013253"/>
    </source>
</evidence>
<keyword evidence="7 14" id="KW-0418">Kinase</keyword>
<evidence type="ECO:0000256" key="4">
    <source>
        <dbReference type="ARBA" id="ARBA00016218"/>
    </source>
</evidence>
<dbReference type="Pfam" id="PF01288">
    <property type="entry name" value="HPPK"/>
    <property type="match status" value="1"/>
</dbReference>
<dbReference type="GO" id="GO:0005524">
    <property type="term" value="F:ATP binding"/>
    <property type="evidence" value="ECO:0007669"/>
    <property type="project" value="UniProtKB-KW"/>
</dbReference>
<evidence type="ECO:0000313" key="14">
    <source>
        <dbReference type="EMBL" id="MRW86136.1"/>
    </source>
</evidence>
<dbReference type="EMBL" id="WKJL01000014">
    <property type="protein sequence ID" value="MRW86136.1"/>
    <property type="molecule type" value="Genomic_DNA"/>
</dbReference>
<comment type="pathway">
    <text evidence="1">Cofactor biosynthesis; tetrahydrofolate biosynthesis; 2-amino-4-hydroxy-6-hydroxymethyl-7,8-dihydropteridine diphosphate from 7,8-dihydroneopterin triphosphate: step 4/4.</text>
</comment>
<dbReference type="GO" id="GO:0016301">
    <property type="term" value="F:kinase activity"/>
    <property type="evidence" value="ECO:0007669"/>
    <property type="project" value="UniProtKB-KW"/>
</dbReference>
<dbReference type="NCBIfam" id="TIGR01498">
    <property type="entry name" value="folK"/>
    <property type="match status" value="1"/>
</dbReference>
<keyword evidence="9" id="KW-0289">Folate biosynthesis</keyword>
<name>A0A844DCH2_9BURK</name>
<gene>
    <name evidence="14" type="primary">folK</name>
    <name evidence="14" type="ORF">GJ698_18860</name>
</gene>
<dbReference type="SUPFAM" id="SSF55083">
    <property type="entry name" value="6-hydroxymethyl-7,8-dihydropterin pyrophosphokinase, HPPK"/>
    <property type="match status" value="1"/>
</dbReference>
<evidence type="ECO:0000256" key="2">
    <source>
        <dbReference type="ARBA" id="ARBA00005810"/>
    </source>
</evidence>
<dbReference type="Proteomes" id="UP000439986">
    <property type="component" value="Unassembled WGS sequence"/>
</dbReference>
<proteinExistence type="inferred from homology"/>
<dbReference type="EC" id="2.7.6.3" evidence="3"/>
<dbReference type="InterPro" id="IPR035907">
    <property type="entry name" value="Hppk_sf"/>
</dbReference>
<dbReference type="UniPathway" id="UPA00077">
    <property type="reaction ID" value="UER00155"/>
</dbReference>
<feature type="domain" description="7,8-dihydro-6-hydroxymethylpterin-pyrophosphokinase" evidence="13">
    <location>
        <begin position="109"/>
        <end position="120"/>
    </location>
</feature>
<dbReference type="PROSITE" id="PS00794">
    <property type="entry name" value="HPPK"/>
    <property type="match status" value="1"/>
</dbReference>
<evidence type="ECO:0000259" key="13">
    <source>
        <dbReference type="PROSITE" id="PS00794"/>
    </source>
</evidence>
<keyword evidence="6" id="KW-0547">Nucleotide-binding</keyword>
<dbReference type="RefSeq" id="WP_154359399.1">
    <property type="nucleotide sequence ID" value="NZ_WKJL01000014.1"/>
</dbReference>
<accession>A0A844DCH2</accession>
<comment type="function">
    <text evidence="10">Catalyzes the transfer of pyrophosphate from adenosine triphosphate (ATP) to 6-hydroxymethyl-7,8-dihydropterin, an enzymatic step in folate biosynthesis pathway.</text>
</comment>
<keyword evidence="15" id="KW-1185">Reference proteome</keyword>
<evidence type="ECO:0000256" key="11">
    <source>
        <dbReference type="ARBA" id="ARBA00029766"/>
    </source>
</evidence>
<dbReference type="AlphaFoldDB" id="A0A844DCH2"/>
<dbReference type="PANTHER" id="PTHR43071">
    <property type="entry name" value="2-AMINO-4-HYDROXY-6-HYDROXYMETHYLDIHYDROPTERIDINE PYROPHOSPHOKINASE"/>
    <property type="match status" value="1"/>
</dbReference>